<keyword evidence="1" id="KW-0472">Membrane</keyword>
<evidence type="ECO:0000256" key="1">
    <source>
        <dbReference type="SAM" id="Phobius"/>
    </source>
</evidence>
<keyword evidence="1" id="KW-1133">Transmembrane helix</keyword>
<keyword evidence="1" id="KW-0812">Transmembrane</keyword>
<organism evidence="2">
    <name type="scientific">Opuntia streptacantha</name>
    <name type="common">Prickly pear cactus</name>
    <name type="synonym">Opuntia cardona</name>
    <dbReference type="NCBI Taxonomy" id="393608"/>
    <lineage>
        <taxon>Eukaryota</taxon>
        <taxon>Viridiplantae</taxon>
        <taxon>Streptophyta</taxon>
        <taxon>Embryophyta</taxon>
        <taxon>Tracheophyta</taxon>
        <taxon>Spermatophyta</taxon>
        <taxon>Magnoliopsida</taxon>
        <taxon>eudicotyledons</taxon>
        <taxon>Gunneridae</taxon>
        <taxon>Pentapetalae</taxon>
        <taxon>Caryophyllales</taxon>
        <taxon>Cactineae</taxon>
        <taxon>Cactaceae</taxon>
        <taxon>Opuntioideae</taxon>
        <taxon>Opuntia</taxon>
    </lineage>
</organism>
<dbReference type="EMBL" id="GISG01069171">
    <property type="protein sequence ID" value="MBA4629292.1"/>
    <property type="molecule type" value="Transcribed_RNA"/>
</dbReference>
<reference evidence="2" key="1">
    <citation type="journal article" date="2013" name="J. Plant Res.">
        <title>Effect of fungi and light on seed germination of three Opuntia species from semiarid lands of central Mexico.</title>
        <authorList>
            <person name="Delgado-Sanchez P."/>
            <person name="Jimenez-Bremont J.F."/>
            <person name="Guerrero-Gonzalez Mde L."/>
            <person name="Flores J."/>
        </authorList>
    </citation>
    <scope>NUCLEOTIDE SEQUENCE</scope>
    <source>
        <tissue evidence="2">Cladode</tissue>
    </source>
</reference>
<proteinExistence type="predicted"/>
<feature type="transmembrane region" description="Helical" evidence="1">
    <location>
        <begin position="84"/>
        <end position="103"/>
    </location>
</feature>
<accession>A0A7C8YXS1</accession>
<feature type="transmembrane region" description="Helical" evidence="1">
    <location>
        <begin position="20"/>
        <end position="39"/>
    </location>
</feature>
<sequence>MILGLSLGEGYLGEMNQNEALILLQFWSIFPSGFVFLPRDRCGESFAFSPLSPLLLLLVMDFLSRMMCYFLRLVVYLCHHSPPLHWKGLTLLIACVNYFLPIIL</sequence>
<reference evidence="2" key="2">
    <citation type="submission" date="2020-07" db="EMBL/GenBank/DDBJ databases">
        <authorList>
            <person name="Vera ALvarez R."/>
            <person name="Arias-Moreno D.M."/>
            <person name="Jimenez-Jacinto V."/>
            <person name="Jimenez-Bremont J.F."/>
            <person name="Swaminathan K."/>
            <person name="Moose S.P."/>
            <person name="Guerrero-Gonzalez M.L."/>
            <person name="Marino-Ramirez L."/>
            <person name="Landsman D."/>
            <person name="Rodriguez-Kessler M."/>
            <person name="Delgado-Sanchez P."/>
        </authorList>
    </citation>
    <scope>NUCLEOTIDE SEQUENCE</scope>
    <source>
        <tissue evidence="2">Cladode</tissue>
    </source>
</reference>
<name>A0A7C8YXS1_OPUST</name>
<evidence type="ECO:0000313" key="2">
    <source>
        <dbReference type="EMBL" id="MBA4629292.1"/>
    </source>
</evidence>
<protein>
    <submittedName>
        <fullName evidence="2">Uncharacterized protein</fullName>
    </submittedName>
</protein>
<dbReference type="AlphaFoldDB" id="A0A7C8YXS1"/>
<feature type="transmembrane region" description="Helical" evidence="1">
    <location>
        <begin position="51"/>
        <end position="72"/>
    </location>
</feature>